<protein>
    <submittedName>
        <fullName evidence="1">Uncharacterized protein</fullName>
    </submittedName>
</protein>
<dbReference type="AlphaFoldDB" id="A0A813RDS2"/>
<sequence>MKNTLKWMVVPYDIKYLHNKENKNQILKNTVIPTDVKMKLLNDFINRKNISRNPDKDGMTVTVNNIEKSDNLDDTINSERKTNEFIYNNIKSEKLNINDVEMMDNNSKTVENTDNYIKNEKQNDLYKDVIKSLENNFLKQKKKNVLNELVKQFRKKKETKRLTKKTNDNELLKRKLDLSFNSNEIELPRKLKQK</sequence>
<accession>A0A813RDS2</accession>
<proteinExistence type="predicted"/>
<organism evidence="1 2">
    <name type="scientific">Brachionus calyciflorus</name>
    <dbReference type="NCBI Taxonomy" id="104777"/>
    <lineage>
        <taxon>Eukaryota</taxon>
        <taxon>Metazoa</taxon>
        <taxon>Spiralia</taxon>
        <taxon>Gnathifera</taxon>
        <taxon>Rotifera</taxon>
        <taxon>Eurotatoria</taxon>
        <taxon>Monogononta</taxon>
        <taxon>Pseudotrocha</taxon>
        <taxon>Ploima</taxon>
        <taxon>Brachionidae</taxon>
        <taxon>Brachionus</taxon>
    </lineage>
</organism>
<comment type="caution">
    <text evidence="1">The sequence shown here is derived from an EMBL/GenBank/DDBJ whole genome shotgun (WGS) entry which is preliminary data.</text>
</comment>
<gene>
    <name evidence="1" type="ORF">OXX778_LOCUS5391</name>
</gene>
<evidence type="ECO:0000313" key="2">
    <source>
        <dbReference type="Proteomes" id="UP000663879"/>
    </source>
</evidence>
<dbReference type="EMBL" id="CAJNOC010000584">
    <property type="protein sequence ID" value="CAF0779686.1"/>
    <property type="molecule type" value="Genomic_DNA"/>
</dbReference>
<keyword evidence="2" id="KW-1185">Reference proteome</keyword>
<name>A0A813RDS2_9BILA</name>
<reference evidence="1" key="1">
    <citation type="submission" date="2021-02" db="EMBL/GenBank/DDBJ databases">
        <authorList>
            <person name="Nowell W R."/>
        </authorList>
    </citation>
    <scope>NUCLEOTIDE SEQUENCE</scope>
    <source>
        <strain evidence="1">Ploen Becks lab</strain>
    </source>
</reference>
<evidence type="ECO:0000313" key="1">
    <source>
        <dbReference type="EMBL" id="CAF0779686.1"/>
    </source>
</evidence>
<dbReference type="Proteomes" id="UP000663879">
    <property type="component" value="Unassembled WGS sequence"/>
</dbReference>